<evidence type="ECO:0000313" key="5">
    <source>
        <dbReference type="EMBL" id="RKN40398.1"/>
    </source>
</evidence>
<reference evidence="5 6" key="1">
    <citation type="journal article" date="2014" name="Int. J. Syst. Evol. Microbiol.">
        <title>Streptomyces hoynatensis sp. nov., isolated from deep marine sediment.</title>
        <authorList>
            <person name="Veyisoglu A."/>
            <person name="Sahin N."/>
        </authorList>
    </citation>
    <scope>NUCLEOTIDE SEQUENCE [LARGE SCALE GENOMIC DNA]</scope>
    <source>
        <strain evidence="5 6">KCTC 29097</strain>
    </source>
</reference>
<evidence type="ECO:0000313" key="6">
    <source>
        <dbReference type="Proteomes" id="UP000272474"/>
    </source>
</evidence>
<dbReference type="OrthoDB" id="9813184at2"/>
<dbReference type="InterPro" id="IPR031330">
    <property type="entry name" value="Gly_Hdrlase_35_cat"/>
</dbReference>
<comment type="caution">
    <text evidence="5">The sequence shown here is derived from an EMBL/GenBank/DDBJ whole genome shotgun (WGS) entry which is preliminary data.</text>
</comment>
<dbReference type="InterPro" id="IPR017853">
    <property type="entry name" value="GH"/>
</dbReference>
<dbReference type="Pfam" id="PF01301">
    <property type="entry name" value="Glyco_hydro_35"/>
    <property type="match status" value="1"/>
</dbReference>
<evidence type="ECO:0000256" key="1">
    <source>
        <dbReference type="ARBA" id="ARBA00009809"/>
    </source>
</evidence>
<dbReference type="PANTHER" id="PTHR23421">
    <property type="entry name" value="BETA-GALACTOSIDASE RELATED"/>
    <property type="match status" value="1"/>
</dbReference>
<dbReference type="PRINTS" id="PR00742">
    <property type="entry name" value="GLHYDRLASE35"/>
</dbReference>
<dbReference type="RefSeq" id="WP_120681057.1">
    <property type="nucleotide sequence ID" value="NZ_RBAL01000010.1"/>
</dbReference>
<name>A0A3A9YWM4_9ACTN</name>
<dbReference type="AlphaFoldDB" id="A0A3A9YWM4"/>
<sequence length="829" mass="88728">MPTARGRVPLPPLTGHLAMGGPAGAAGTVEVDSVKLSRDGRPWLPVMGEFHFSRYRAADWREELLKMRAGGLDTVATYLFWNQHEECRGVHRFDGDLDVRRFLLLCHELGLAAVARIGPWAHGECRNGGFPDWLAETGCRPRTDDPAYLALVRPYYARIAHELRGLSCQEGGPLVAVQIENELYDQPGHLATLRRLAQEAGLRAPLWTATAWGNAQLPRDVLLPLYGGYPEAFWADASAGWAREMRRHYFFTPIRDDHAIGADLRDATPAGSGPDDARHPFATCELGGGMAIAYHRRPLVPAADVAALALTKLGSGSVWQGYYLYHGCSQRQGLRLPNQESHATGYPNDLPRVTYDFQAPLGEFGQVRPSFAALRAQHLFLREWGGELATLPSALPEERPAGLDDRETLRWAVRSGGERAFVFVNNHQPHEPLPDHHGVRFTVELPGRTVTFPAAPVTVPTGAHFVWPVGLDLGGGVRLDWASAQPVTRLTVDGLPLTVLGATAGITPQLGFPAGTRLRLPEGGLARREETPDGTVVTVTEPGTGALFDVAGPGGRARLLVLAAAQVPLVQRLRAGGADSLVLCAGLLVEDAPGAGQGGGEPGEVRVHTEAAEVELRFLPAPAAPAAFGPATLEPGGADGAFTRFTLRAPAAPGAPRVACLRERARAAPARTGGPAGRASAPTDADFAHAAVHHVTLPPDTFAAEGEALLRVRYTGDAARAYVAGRLVADHFWYGPDWEIGLRAHAEEALVHGVELRVLPLAAGSEVYVDPSARAGLDAARTTARVDRVSLHPLHRLRLRLGHPAPRDGAAHRPPPTGRPAHRSPSAAD</sequence>
<comment type="similarity">
    <text evidence="1 2">Belongs to the glycosyl hydrolase 35 family.</text>
</comment>
<dbReference type="GO" id="GO:0005975">
    <property type="term" value="P:carbohydrate metabolic process"/>
    <property type="evidence" value="ECO:0007669"/>
    <property type="project" value="InterPro"/>
</dbReference>
<dbReference type="SUPFAM" id="SSF51445">
    <property type="entry name" value="(Trans)glycosidases"/>
    <property type="match status" value="1"/>
</dbReference>
<dbReference type="EMBL" id="RBAL01000010">
    <property type="protein sequence ID" value="RKN40398.1"/>
    <property type="molecule type" value="Genomic_DNA"/>
</dbReference>
<feature type="domain" description="Glycoside hydrolase 35 catalytic" evidence="4">
    <location>
        <begin position="36"/>
        <end position="377"/>
    </location>
</feature>
<proteinExistence type="inferred from homology"/>
<dbReference type="Proteomes" id="UP000272474">
    <property type="component" value="Unassembled WGS sequence"/>
</dbReference>
<protein>
    <submittedName>
        <fullName evidence="5">Beta-galactosidase</fullName>
    </submittedName>
</protein>
<feature type="region of interest" description="Disordered" evidence="3">
    <location>
        <begin position="802"/>
        <end position="829"/>
    </location>
</feature>
<organism evidence="5 6">
    <name type="scientific">Streptomyces hoynatensis</name>
    <dbReference type="NCBI Taxonomy" id="1141874"/>
    <lineage>
        <taxon>Bacteria</taxon>
        <taxon>Bacillati</taxon>
        <taxon>Actinomycetota</taxon>
        <taxon>Actinomycetes</taxon>
        <taxon>Kitasatosporales</taxon>
        <taxon>Streptomycetaceae</taxon>
        <taxon>Streptomyces</taxon>
    </lineage>
</organism>
<accession>A0A3A9YWM4</accession>
<evidence type="ECO:0000256" key="2">
    <source>
        <dbReference type="RuleBase" id="RU003679"/>
    </source>
</evidence>
<gene>
    <name evidence="5" type="ORF">D7294_18270</name>
</gene>
<dbReference type="InterPro" id="IPR001944">
    <property type="entry name" value="Glycoside_Hdrlase_35"/>
</dbReference>
<dbReference type="GO" id="GO:0004553">
    <property type="term" value="F:hydrolase activity, hydrolyzing O-glycosyl compounds"/>
    <property type="evidence" value="ECO:0007669"/>
    <property type="project" value="InterPro"/>
</dbReference>
<evidence type="ECO:0000256" key="3">
    <source>
        <dbReference type="SAM" id="MobiDB-lite"/>
    </source>
</evidence>
<evidence type="ECO:0000259" key="4">
    <source>
        <dbReference type="Pfam" id="PF01301"/>
    </source>
</evidence>
<dbReference type="Gene3D" id="3.20.20.80">
    <property type="entry name" value="Glycosidases"/>
    <property type="match status" value="1"/>
</dbReference>
<keyword evidence="6" id="KW-1185">Reference proteome</keyword>